<protein>
    <submittedName>
        <fullName evidence="1">Uncharacterized protein</fullName>
    </submittedName>
</protein>
<dbReference type="AlphaFoldDB" id="A0A1M6A635"/>
<accession>A0A1M6A635</accession>
<keyword evidence="2" id="KW-1185">Reference proteome</keyword>
<proteinExistence type="predicted"/>
<name>A0A1M6A635_PSEXY</name>
<dbReference type="STRING" id="185007.SAMN02910350_00529"/>
<dbReference type="Proteomes" id="UP000184185">
    <property type="component" value="Unassembled WGS sequence"/>
</dbReference>
<dbReference type="EMBL" id="FQYQ01000001">
    <property type="protein sequence ID" value="SHI31962.1"/>
    <property type="molecule type" value="Genomic_DNA"/>
</dbReference>
<gene>
    <name evidence="1" type="ORF">SAMN02745725_00119</name>
</gene>
<evidence type="ECO:0000313" key="2">
    <source>
        <dbReference type="Proteomes" id="UP000184185"/>
    </source>
</evidence>
<reference evidence="1 2" key="1">
    <citation type="submission" date="2016-11" db="EMBL/GenBank/DDBJ databases">
        <authorList>
            <person name="Jaros S."/>
            <person name="Januszkiewicz K."/>
            <person name="Wedrychowicz H."/>
        </authorList>
    </citation>
    <scope>NUCLEOTIDE SEQUENCE [LARGE SCALE GENOMIC DNA]</scope>
    <source>
        <strain evidence="1 2">DSM 14809</strain>
    </source>
</reference>
<evidence type="ECO:0000313" key="1">
    <source>
        <dbReference type="EMBL" id="SHI31962.1"/>
    </source>
</evidence>
<dbReference type="RefSeq" id="WP_072910965.1">
    <property type="nucleotide sequence ID" value="NZ_FQYQ01000001.1"/>
</dbReference>
<dbReference type="OrthoDB" id="2003781at2"/>
<sequence>MNISGIRPSDGFYEKNIDRATHKISSPVTESKLAEDNTSVDSRDRDVAASLTISAAGKTAARNIAKAVNDMENDTVIHRYQYLVKTNDEITEDEDRGLENFTL</sequence>
<organism evidence="1 2">
    <name type="scientific">Pseudobutyrivibrio xylanivorans DSM 14809</name>
    <dbReference type="NCBI Taxonomy" id="1123012"/>
    <lineage>
        <taxon>Bacteria</taxon>
        <taxon>Bacillati</taxon>
        <taxon>Bacillota</taxon>
        <taxon>Clostridia</taxon>
        <taxon>Lachnospirales</taxon>
        <taxon>Lachnospiraceae</taxon>
        <taxon>Pseudobutyrivibrio</taxon>
    </lineage>
</organism>